<protein>
    <recommendedName>
        <fullName evidence="4">ABC transmembrane type-1 domain-containing protein</fullName>
    </recommendedName>
</protein>
<feature type="transmembrane region" description="Helical" evidence="1">
    <location>
        <begin position="83"/>
        <end position="104"/>
    </location>
</feature>
<name>A0AAV4F333_9GAST</name>
<evidence type="ECO:0008006" key="4">
    <source>
        <dbReference type="Google" id="ProtNLM"/>
    </source>
</evidence>
<dbReference type="EMBL" id="BMAT01004075">
    <property type="protein sequence ID" value="GFR67807.1"/>
    <property type="molecule type" value="Genomic_DNA"/>
</dbReference>
<accession>A0AAV4F333</accession>
<dbReference type="AlphaFoldDB" id="A0AAV4F333"/>
<evidence type="ECO:0000313" key="3">
    <source>
        <dbReference type="Proteomes" id="UP000762676"/>
    </source>
</evidence>
<keyword evidence="1" id="KW-0812">Transmembrane</keyword>
<comment type="caution">
    <text evidence="2">The sequence shown here is derived from an EMBL/GenBank/DDBJ whole genome shotgun (WGS) entry which is preliminary data.</text>
</comment>
<evidence type="ECO:0000256" key="1">
    <source>
        <dbReference type="SAM" id="Phobius"/>
    </source>
</evidence>
<keyword evidence="3" id="KW-1185">Reference proteome</keyword>
<organism evidence="2 3">
    <name type="scientific">Elysia marginata</name>
    <dbReference type="NCBI Taxonomy" id="1093978"/>
    <lineage>
        <taxon>Eukaryota</taxon>
        <taxon>Metazoa</taxon>
        <taxon>Spiralia</taxon>
        <taxon>Lophotrochozoa</taxon>
        <taxon>Mollusca</taxon>
        <taxon>Gastropoda</taxon>
        <taxon>Heterobranchia</taxon>
        <taxon>Euthyneura</taxon>
        <taxon>Panpulmonata</taxon>
        <taxon>Sacoglossa</taxon>
        <taxon>Placobranchoidea</taxon>
        <taxon>Plakobranchidae</taxon>
        <taxon>Elysia</taxon>
    </lineage>
</organism>
<keyword evidence="1" id="KW-1133">Transmembrane helix</keyword>
<feature type="transmembrane region" description="Helical" evidence="1">
    <location>
        <begin position="51"/>
        <end position="77"/>
    </location>
</feature>
<reference evidence="2 3" key="1">
    <citation type="journal article" date="2021" name="Elife">
        <title>Chloroplast acquisition without the gene transfer in kleptoplastic sea slugs, Plakobranchus ocellatus.</title>
        <authorList>
            <person name="Maeda T."/>
            <person name="Takahashi S."/>
            <person name="Yoshida T."/>
            <person name="Shimamura S."/>
            <person name="Takaki Y."/>
            <person name="Nagai Y."/>
            <person name="Toyoda A."/>
            <person name="Suzuki Y."/>
            <person name="Arimoto A."/>
            <person name="Ishii H."/>
            <person name="Satoh N."/>
            <person name="Nishiyama T."/>
            <person name="Hasebe M."/>
            <person name="Maruyama T."/>
            <person name="Minagawa J."/>
            <person name="Obokata J."/>
            <person name="Shigenobu S."/>
        </authorList>
    </citation>
    <scope>NUCLEOTIDE SEQUENCE [LARGE SCALE GENOMIC DNA]</scope>
</reference>
<evidence type="ECO:0000313" key="2">
    <source>
        <dbReference type="EMBL" id="GFR67807.1"/>
    </source>
</evidence>
<keyword evidence="1" id="KW-0472">Membrane</keyword>
<dbReference type="Proteomes" id="UP000762676">
    <property type="component" value="Unassembled WGS sequence"/>
</dbReference>
<sequence length="110" mass="11790">MRAARESFIKPFSENLREEKTGFRKVSVGSFLPDLPPEVRLQSISLSACQVLSVVVVVVVVVVGVVVLAVVVVVVVVVVLVEVVVVAVAVTVLLVEIVVPLVVAKVIHWQ</sequence>
<gene>
    <name evidence="2" type="ORF">ElyMa_002008800</name>
</gene>
<proteinExistence type="predicted"/>